<dbReference type="Gene3D" id="3.90.1150.10">
    <property type="entry name" value="Aspartate Aminotransferase, domain 1"/>
    <property type="match status" value="1"/>
</dbReference>
<feature type="region of interest" description="Disordered" evidence="6">
    <location>
        <begin position="1"/>
        <end position="46"/>
    </location>
</feature>
<dbReference type="InterPro" id="IPR015421">
    <property type="entry name" value="PyrdxlP-dep_Trfase_major"/>
</dbReference>
<evidence type="ECO:0000259" key="7">
    <source>
        <dbReference type="Pfam" id="PF00266"/>
    </source>
</evidence>
<gene>
    <name evidence="8" type="ORF">BJ970_003259</name>
</gene>
<protein>
    <submittedName>
        <fullName evidence="8">Selenocysteine lyase/cysteine desulfurase</fullName>
    </submittedName>
</protein>
<dbReference type="PANTHER" id="PTHR43586">
    <property type="entry name" value="CYSTEINE DESULFURASE"/>
    <property type="match status" value="1"/>
</dbReference>
<dbReference type="Proteomes" id="UP000584374">
    <property type="component" value="Unassembled WGS sequence"/>
</dbReference>
<dbReference type="InterPro" id="IPR020578">
    <property type="entry name" value="Aminotrans_V_PyrdxlP_BS"/>
</dbReference>
<evidence type="ECO:0000256" key="6">
    <source>
        <dbReference type="SAM" id="MobiDB-lite"/>
    </source>
</evidence>
<evidence type="ECO:0000256" key="5">
    <source>
        <dbReference type="RuleBase" id="RU004504"/>
    </source>
</evidence>
<evidence type="ECO:0000313" key="8">
    <source>
        <dbReference type="EMBL" id="MBB5155725.1"/>
    </source>
</evidence>
<keyword evidence="9" id="KW-1185">Reference proteome</keyword>
<evidence type="ECO:0000256" key="2">
    <source>
        <dbReference type="ARBA" id="ARBA00010447"/>
    </source>
</evidence>
<dbReference type="GO" id="GO:0031071">
    <property type="term" value="F:cysteine desulfurase activity"/>
    <property type="evidence" value="ECO:0007669"/>
    <property type="project" value="UniProtKB-EC"/>
</dbReference>
<dbReference type="Gene3D" id="3.40.640.10">
    <property type="entry name" value="Type I PLP-dependent aspartate aminotransferase-like (Major domain)"/>
    <property type="match status" value="1"/>
</dbReference>
<feature type="domain" description="Aminotransferase class V" evidence="7">
    <location>
        <begin position="90"/>
        <end position="458"/>
    </location>
</feature>
<dbReference type="GO" id="GO:0016829">
    <property type="term" value="F:lyase activity"/>
    <property type="evidence" value="ECO:0007669"/>
    <property type="project" value="UniProtKB-KW"/>
</dbReference>
<organism evidence="8 9">
    <name type="scientific">Saccharopolyspora phatthalungensis</name>
    <dbReference type="NCBI Taxonomy" id="664693"/>
    <lineage>
        <taxon>Bacteria</taxon>
        <taxon>Bacillati</taxon>
        <taxon>Actinomycetota</taxon>
        <taxon>Actinomycetes</taxon>
        <taxon>Pseudonocardiales</taxon>
        <taxon>Pseudonocardiaceae</taxon>
        <taxon>Saccharopolyspora</taxon>
    </lineage>
</organism>
<name>A0A840QBB2_9PSEU</name>
<comment type="caution">
    <text evidence="8">The sequence shown here is derived from an EMBL/GenBank/DDBJ whole genome shotgun (WGS) entry which is preliminary data.</text>
</comment>
<keyword evidence="8" id="KW-0456">Lyase</keyword>
<dbReference type="AlphaFoldDB" id="A0A840QBB2"/>
<dbReference type="PANTHER" id="PTHR43586:SF8">
    <property type="entry name" value="CYSTEINE DESULFURASE 1, CHLOROPLASTIC"/>
    <property type="match status" value="1"/>
</dbReference>
<evidence type="ECO:0000256" key="3">
    <source>
        <dbReference type="ARBA" id="ARBA00022898"/>
    </source>
</evidence>
<evidence type="ECO:0000256" key="1">
    <source>
        <dbReference type="ARBA" id="ARBA00001933"/>
    </source>
</evidence>
<sequence>MSASIKPRLAGRQPSNRGGVPRVRTWPVVQGDPASADPLGGSDEAPEEGVVSSAVIEIPSQSNVECRIPAVVGGALEVPLVTGGRIGYANLDHAASAPCLESVQTAVNELLPWYASVHRGAGFASQVCTRVYEEARGKLLDFVGARRTDSVIFTRNTTDSLNLLGRALPRGTSVVVFDTEHHAALLPWTGPRVRRLPAPETPAGAVAALDAALADCPEGPRLAVITGASNVTGELWPVADLARVARRRGARTVLDAAQLAPHRPVRITELDVDYVAISGHKLYAPFGAGALVGRADWLNAAEPYLAGGGATRLVQEASVSWTTGPERHEAGSPNTVGVHALARACETLAANWTHVVEHEESLLHRLRAGLRDVPGLRELCLFDADHDRVGVVSFTVDGRDPGLLAAALSAEHGIGVRDGLFCAHVATRRLLSRAGSDSDRAVRVSVGLGTTNEQVDRFVNALRWLVTQGPSWNYEQVDGRWTPVGDPRPAPDFLS</sequence>
<dbReference type="EMBL" id="JACHIW010000001">
    <property type="protein sequence ID" value="MBB5155725.1"/>
    <property type="molecule type" value="Genomic_DNA"/>
</dbReference>
<dbReference type="InterPro" id="IPR000192">
    <property type="entry name" value="Aminotrans_V_dom"/>
</dbReference>
<reference evidence="8 9" key="1">
    <citation type="submission" date="2020-08" db="EMBL/GenBank/DDBJ databases">
        <title>Sequencing the genomes of 1000 actinobacteria strains.</title>
        <authorList>
            <person name="Klenk H.-P."/>
        </authorList>
    </citation>
    <scope>NUCLEOTIDE SEQUENCE [LARGE SCALE GENOMIC DNA]</scope>
    <source>
        <strain evidence="8 9">DSM 45584</strain>
    </source>
</reference>
<evidence type="ECO:0000313" key="9">
    <source>
        <dbReference type="Proteomes" id="UP000584374"/>
    </source>
</evidence>
<dbReference type="InterPro" id="IPR015422">
    <property type="entry name" value="PyrdxlP-dep_Trfase_small"/>
</dbReference>
<comment type="similarity">
    <text evidence="2">Belongs to the class-V pyridoxal-phosphate-dependent aminotransferase family. Csd subfamily.</text>
</comment>
<dbReference type="SUPFAM" id="SSF53383">
    <property type="entry name" value="PLP-dependent transferases"/>
    <property type="match status" value="1"/>
</dbReference>
<dbReference type="PROSITE" id="PS00595">
    <property type="entry name" value="AA_TRANSFER_CLASS_5"/>
    <property type="match status" value="1"/>
</dbReference>
<proteinExistence type="inferred from homology"/>
<dbReference type="Pfam" id="PF00266">
    <property type="entry name" value="Aminotran_5"/>
    <property type="match status" value="1"/>
</dbReference>
<dbReference type="InterPro" id="IPR015424">
    <property type="entry name" value="PyrdxlP-dep_Trfase"/>
</dbReference>
<comment type="cofactor">
    <cofactor evidence="1 5">
        <name>pyridoxal 5'-phosphate</name>
        <dbReference type="ChEBI" id="CHEBI:597326"/>
    </cofactor>
</comment>
<accession>A0A840QBB2</accession>
<comment type="catalytic activity">
    <reaction evidence="4">
        <text>(sulfur carrier)-H + L-cysteine = (sulfur carrier)-SH + L-alanine</text>
        <dbReference type="Rhea" id="RHEA:43892"/>
        <dbReference type="Rhea" id="RHEA-COMP:14737"/>
        <dbReference type="Rhea" id="RHEA-COMP:14739"/>
        <dbReference type="ChEBI" id="CHEBI:29917"/>
        <dbReference type="ChEBI" id="CHEBI:35235"/>
        <dbReference type="ChEBI" id="CHEBI:57972"/>
        <dbReference type="ChEBI" id="CHEBI:64428"/>
        <dbReference type="EC" id="2.8.1.7"/>
    </reaction>
</comment>
<keyword evidence="3" id="KW-0663">Pyridoxal phosphate</keyword>
<evidence type="ECO:0000256" key="4">
    <source>
        <dbReference type="ARBA" id="ARBA00050776"/>
    </source>
</evidence>